<keyword evidence="1" id="KW-0812">Transmembrane</keyword>
<evidence type="ECO:0000313" key="2">
    <source>
        <dbReference type="EMBL" id="HEB46012.1"/>
    </source>
</evidence>
<accession>A0A7C1PBF0</accession>
<gene>
    <name evidence="2" type="ORF">ENP70_20535</name>
</gene>
<feature type="transmembrane region" description="Helical" evidence="1">
    <location>
        <begin position="265"/>
        <end position="282"/>
    </location>
</feature>
<feature type="transmembrane region" description="Helical" evidence="1">
    <location>
        <begin position="167"/>
        <end position="185"/>
    </location>
</feature>
<proteinExistence type="predicted"/>
<keyword evidence="1" id="KW-1133">Transmembrane helix</keyword>
<feature type="transmembrane region" description="Helical" evidence="1">
    <location>
        <begin position="222"/>
        <end position="245"/>
    </location>
</feature>
<feature type="transmembrane region" description="Helical" evidence="1">
    <location>
        <begin position="48"/>
        <end position="67"/>
    </location>
</feature>
<feature type="transmembrane region" description="Helical" evidence="1">
    <location>
        <begin position="134"/>
        <end position="155"/>
    </location>
</feature>
<dbReference type="PIRSF" id="PIRSF009141">
    <property type="entry name" value="UCP009141"/>
    <property type="match status" value="1"/>
</dbReference>
<protein>
    <submittedName>
        <fullName evidence="2">DUF817 domain-containing protein</fullName>
    </submittedName>
</protein>
<dbReference type="EMBL" id="DSKI01001053">
    <property type="protein sequence ID" value="HEB46012.1"/>
    <property type="molecule type" value="Genomic_DNA"/>
</dbReference>
<evidence type="ECO:0000256" key="1">
    <source>
        <dbReference type="SAM" id="Phobius"/>
    </source>
</evidence>
<sequence>MTLVAEGRRDLLSALDRRLIDNAPHPQLTGFRRFVVEFVMFGIKEARACLFAGLFFISIFAVPRAGLFGIPRYDVLLIIALAIQIWMVWTKLETMDELKAICLFHVVGFALEAFKTAGANPSWTYQDFAYTKLLGVPLFSGFMYAAVGSYIIQAWRLLDVRIRHHPPYWMATLVALAIYLNFFTHHYIGDYRWYLAALAIGLYARTTVIYRPFDRDRQMPMLLAFILIGFFIWVAENISTFFAIWHYPNQLGAWSTVHLGKWSSWTLLVMMTFTIVASLKHIRATIHIPK</sequence>
<feature type="transmembrane region" description="Helical" evidence="1">
    <location>
        <begin position="73"/>
        <end position="90"/>
    </location>
</feature>
<feature type="transmembrane region" description="Helical" evidence="1">
    <location>
        <begin position="191"/>
        <end position="210"/>
    </location>
</feature>
<name>A0A7C1PBF0_9HYPH</name>
<feature type="transmembrane region" description="Helical" evidence="1">
    <location>
        <begin position="97"/>
        <end position="114"/>
    </location>
</feature>
<reference evidence="2" key="1">
    <citation type="journal article" date="2020" name="mSystems">
        <title>Genome- and Community-Level Interaction Insights into Carbon Utilization and Element Cycling Functions of Hydrothermarchaeota in Hydrothermal Sediment.</title>
        <authorList>
            <person name="Zhou Z."/>
            <person name="Liu Y."/>
            <person name="Xu W."/>
            <person name="Pan J."/>
            <person name="Luo Z.H."/>
            <person name="Li M."/>
        </authorList>
    </citation>
    <scope>NUCLEOTIDE SEQUENCE [LARGE SCALE GENOMIC DNA]</scope>
    <source>
        <strain evidence="2">SpSt-243</strain>
    </source>
</reference>
<keyword evidence="1" id="KW-0472">Membrane</keyword>
<dbReference type="AlphaFoldDB" id="A0A7C1PBF0"/>
<dbReference type="InterPro" id="IPR008535">
    <property type="entry name" value="DUF817"/>
</dbReference>
<dbReference type="Pfam" id="PF05675">
    <property type="entry name" value="DUF817"/>
    <property type="match status" value="1"/>
</dbReference>
<comment type="caution">
    <text evidence="2">The sequence shown here is derived from an EMBL/GenBank/DDBJ whole genome shotgun (WGS) entry which is preliminary data.</text>
</comment>
<organism evidence="2">
    <name type="scientific">Agrobacterium albertimagni</name>
    <dbReference type="NCBI Taxonomy" id="147266"/>
    <lineage>
        <taxon>Bacteria</taxon>
        <taxon>Pseudomonadati</taxon>
        <taxon>Pseudomonadota</taxon>
        <taxon>Alphaproteobacteria</taxon>
        <taxon>Hyphomicrobiales</taxon>
        <taxon>Rhizobiaceae</taxon>
        <taxon>Rhizobium/Agrobacterium group</taxon>
        <taxon>Agrobacterium</taxon>
    </lineage>
</organism>